<dbReference type="Proteomes" id="UP001152875">
    <property type="component" value="Unassembled WGS sequence"/>
</dbReference>
<proteinExistence type="predicted"/>
<reference evidence="2" key="2">
    <citation type="submission" date="2022-07" db="EMBL/GenBank/DDBJ databases">
        <title>Whole Genome Sequencing of Streptococcus suis.</title>
        <authorList>
            <person name="Dai X."/>
            <person name="Huang J."/>
            <person name="Wang L."/>
        </authorList>
    </citation>
    <scope>NUCLEOTIDE SEQUENCE</scope>
    <source>
        <strain evidence="2">XNB2</strain>
    </source>
</reference>
<evidence type="ECO:0000313" key="1">
    <source>
        <dbReference type="EMBL" id="CYU40270.1"/>
    </source>
</evidence>
<evidence type="ECO:0000313" key="3">
    <source>
        <dbReference type="Proteomes" id="UP000072618"/>
    </source>
</evidence>
<organism evidence="1 3">
    <name type="scientific">Streptococcus suis</name>
    <dbReference type="NCBI Taxonomy" id="1307"/>
    <lineage>
        <taxon>Bacteria</taxon>
        <taxon>Bacillati</taxon>
        <taxon>Bacillota</taxon>
        <taxon>Bacilli</taxon>
        <taxon>Lactobacillales</taxon>
        <taxon>Streptococcaceae</taxon>
        <taxon>Streptococcus</taxon>
    </lineage>
</organism>
<reference evidence="1 3" key="1">
    <citation type="submission" date="2016-02" db="EMBL/GenBank/DDBJ databases">
        <authorList>
            <consortium name="Pathogen Informatics"/>
        </authorList>
    </citation>
    <scope>NUCLEOTIDE SEQUENCE [LARGE SCALE GENOMIC DNA]</scope>
    <source>
        <strain evidence="1 3">LSS32</strain>
    </source>
</reference>
<dbReference type="PIRSF" id="PIRSF022704">
    <property type="entry name" value="UCP022704"/>
    <property type="match status" value="1"/>
</dbReference>
<dbReference type="SUPFAM" id="SSF49899">
    <property type="entry name" value="Concanavalin A-like lectins/glucanases"/>
    <property type="match status" value="1"/>
</dbReference>
<dbReference type="InterPro" id="IPR015987">
    <property type="entry name" value="UCP022704"/>
</dbReference>
<dbReference type="RefSeq" id="WP_044674287.1">
    <property type="nucleotide sequence ID" value="NZ_CEFF01000272.1"/>
</dbReference>
<dbReference type="InterPro" id="IPR009784">
    <property type="entry name" value="DUF1349"/>
</dbReference>
<protein>
    <submittedName>
        <fullName evidence="2">DUF1349 domain-containing protein</fullName>
    </submittedName>
</protein>
<dbReference type="PANTHER" id="PTHR35332">
    <property type="entry name" value="REGULATION OF ENOLASE PROTEIN 1"/>
    <property type="match status" value="1"/>
</dbReference>
<dbReference type="Gene3D" id="2.60.120.200">
    <property type="match status" value="1"/>
</dbReference>
<dbReference type="PANTHER" id="PTHR35332:SF2">
    <property type="entry name" value="REGULATION OF ENOLASE PROTEIN 1"/>
    <property type="match status" value="1"/>
</dbReference>
<accession>A0A0Z8DB19</accession>
<dbReference type="InterPro" id="IPR013320">
    <property type="entry name" value="ConA-like_dom_sf"/>
</dbReference>
<dbReference type="Proteomes" id="UP000072618">
    <property type="component" value="Unassembled WGS sequence"/>
</dbReference>
<evidence type="ECO:0000313" key="2">
    <source>
        <dbReference type="EMBL" id="MDG4527569.1"/>
    </source>
</evidence>
<gene>
    <name evidence="1" type="ORF">ERS132394_00421</name>
    <name evidence="2" type="ORF">NOL13_09255</name>
</gene>
<name>A0A0Z8DB19_STRSU</name>
<dbReference type="EMBL" id="JANFMP010000030">
    <property type="protein sequence ID" value="MDG4527569.1"/>
    <property type="molecule type" value="Genomic_DNA"/>
</dbReference>
<dbReference type="AlphaFoldDB" id="A0A0Z8DB19"/>
<dbReference type="Pfam" id="PF07081">
    <property type="entry name" value="DUF1349"/>
    <property type="match status" value="1"/>
</dbReference>
<sequence length="206" mass="24167">MKEFTVKDLVWTRPPRQFTISDEEITITTHPQTDLWQKTYYHFVNDNAPVLQMETEEDYFTFTVKTDFAGSHTRFDQCGIVLYQDSENWLKCSIEYENDDFQHLGSVVTNHGFSDWATTEISSQIKSMWFRLSRRGADYCFENSEDGIHFKQMRVCHFHQGAGKIAFGLYACSPENSSFTARFTNMELSDCKWQAHDGQEPDEIFR</sequence>
<dbReference type="EMBL" id="FIGJ01000004">
    <property type="protein sequence ID" value="CYU40270.1"/>
    <property type="molecule type" value="Genomic_DNA"/>
</dbReference>